<reference evidence="3 4" key="1">
    <citation type="submission" date="2024-01" db="EMBL/GenBank/DDBJ databases">
        <title>A draft genome for a cacao thread blight-causing isolate of Paramarasmius palmivorus.</title>
        <authorList>
            <person name="Baruah I.K."/>
            <person name="Bukari Y."/>
            <person name="Amoako-Attah I."/>
            <person name="Meinhardt L.W."/>
            <person name="Bailey B.A."/>
            <person name="Cohen S.P."/>
        </authorList>
    </citation>
    <scope>NUCLEOTIDE SEQUENCE [LARGE SCALE GENOMIC DNA]</scope>
    <source>
        <strain evidence="3 4">GH-12</strain>
    </source>
</reference>
<organism evidence="3 4">
    <name type="scientific">Paramarasmius palmivorus</name>
    <dbReference type="NCBI Taxonomy" id="297713"/>
    <lineage>
        <taxon>Eukaryota</taxon>
        <taxon>Fungi</taxon>
        <taxon>Dikarya</taxon>
        <taxon>Basidiomycota</taxon>
        <taxon>Agaricomycotina</taxon>
        <taxon>Agaricomycetes</taxon>
        <taxon>Agaricomycetidae</taxon>
        <taxon>Agaricales</taxon>
        <taxon>Marasmiineae</taxon>
        <taxon>Marasmiaceae</taxon>
        <taxon>Paramarasmius</taxon>
    </lineage>
</organism>
<keyword evidence="1" id="KW-0732">Signal</keyword>
<dbReference type="Pfam" id="PF20209">
    <property type="entry name" value="DUF6570"/>
    <property type="match status" value="1"/>
</dbReference>
<dbReference type="Proteomes" id="UP001383192">
    <property type="component" value="Unassembled WGS sequence"/>
</dbReference>
<dbReference type="AlphaFoldDB" id="A0AAW0BBR5"/>
<evidence type="ECO:0000313" key="3">
    <source>
        <dbReference type="EMBL" id="KAK7023591.1"/>
    </source>
</evidence>
<name>A0AAW0BBR5_9AGAR</name>
<sequence length="347" mass="38741">MLEFMLKTALLSVLCVEKLWSKVSLNICRGKKMKANAMAFEAPTPKVYDILPPPRDDIDEVLAVLFTGPSKPSADDFTRTPLLVRKSVVKEALTWLILNHRDYSDVKLSEEHLSQYDETTPPCSIIWREADSNKTIESMSVDDNNPEDGTESGQCPFTVHGILGDNLPGYTKDEIKGIATSYFNQGGKVLAVGHKQEGESIWKNPSLYPKMFPWLFPYGYGGVGTCDISDSAHKKYLLMYYDKRFQTDENFPIVAFSHEQVKAATSAGWLLADKQSFNAVANRLVSLNTSVLQDIAERMAGGEKVVPQGDLEVECFKVLNDIDRVAGKVNGSATTKKFMRHEIEINM</sequence>
<dbReference type="InterPro" id="IPR046700">
    <property type="entry name" value="DUF6570"/>
</dbReference>
<protein>
    <recommendedName>
        <fullName evidence="2">DUF6570 domain-containing protein</fullName>
    </recommendedName>
</protein>
<keyword evidence="4" id="KW-1185">Reference proteome</keyword>
<evidence type="ECO:0000256" key="1">
    <source>
        <dbReference type="SAM" id="SignalP"/>
    </source>
</evidence>
<feature type="chain" id="PRO_5043821837" description="DUF6570 domain-containing protein" evidence="1">
    <location>
        <begin position="22"/>
        <end position="347"/>
    </location>
</feature>
<feature type="domain" description="DUF6570" evidence="2">
    <location>
        <begin position="29"/>
        <end position="113"/>
    </location>
</feature>
<feature type="signal peptide" evidence="1">
    <location>
        <begin position="1"/>
        <end position="21"/>
    </location>
</feature>
<proteinExistence type="predicted"/>
<evidence type="ECO:0000313" key="4">
    <source>
        <dbReference type="Proteomes" id="UP001383192"/>
    </source>
</evidence>
<evidence type="ECO:0000259" key="2">
    <source>
        <dbReference type="Pfam" id="PF20209"/>
    </source>
</evidence>
<comment type="caution">
    <text evidence="3">The sequence shown here is derived from an EMBL/GenBank/DDBJ whole genome shotgun (WGS) entry which is preliminary data.</text>
</comment>
<dbReference type="EMBL" id="JAYKXP010000134">
    <property type="protein sequence ID" value="KAK7023591.1"/>
    <property type="molecule type" value="Genomic_DNA"/>
</dbReference>
<gene>
    <name evidence="3" type="ORF">VNI00_016630</name>
</gene>
<accession>A0AAW0BBR5</accession>